<feature type="binding site" evidence="8">
    <location>
        <begin position="8"/>
        <end position="10"/>
    </location>
    <ligand>
        <name>GTP</name>
        <dbReference type="ChEBI" id="CHEBI:37565"/>
    </ligand>
</feature>
<keyword evidence="6 8" id="KW-0342">GTP-binding</keyword>
<keyword evidence="3 8" id="KW-0479">Metal-binding</keyword>
<sequence>MEVAGFLLAGGKSSRMGRDKALLELDGEALVQIGLRKLREVCTEVAIAGGTAELARFGRIIPDGMAGCGPLGGLVAALEDSSAEWNLFLPVDVPLVPVEALRRLLSAAGGMNVAVMAEAGGRVHPLCGAYSRGALPALQAALAAGRYRVRAAIEAAGQVSRVRFEEDGWFRNVNTPEEFAELEVRLGDI</sequence>
<evidence type="ECO:0000259" key="9">
    <source>
        <dbReference type="Pfam" id="PF12804"/>
    </source>
</evidence>
<evidence type="ECO:0000313" key="11">
    <source>
        <dbReference type="Proteomes" id="UP000199024"/>
    </source>
</evidence>
<organism evidence="10 11">
    <name type="scientific">Granulicella pectinivorans</name>
    <dbReference type="NCBI Taxonomy" id="474950"/>
    <lineage>
        <taxon>Bacteria</taxon>
        <taxon>Pseudomonadati</taxon>
        <taxon>Acidobacteriota</taxon>
        <taxon>Terriglobia</taxon>
        <taxon>Terriglobales</taxon>
        <taxon>Acidobacteriaceae</taxon>
        <taxon>Granulicella</taxon>
    </lineage>
</organism>
<dbReference type="RefSeq" id="WP_281245499.1">
    <property type="nucleotide sequence ID" value="NZ_FOZL01000001.1"/>
</dbReference>
<evidence type="ECO:0000256" key="3">
    <source>
        <dbReference type="ARBA" id="ARBA00022723"/>
    </source>
</evidence>
<dbReference type="SUPFAM" id="SSF53448">
    <property type="entry name" value="Nucleotide-diphospho-sugar transferases"/>
    <property type="match status" value="1"/>
</dbReference>
<name>A0A1I6MCV9_9BACT</name>
<dbReference type="CDD" id="cd02503">
    <property type="entry name" value="MobA"/>
    <property type="match status" value="1"/>
</dbReference>
<comment type="function">
    <text evidence="8">Transfers a GMP moiety from GTP to Mo-molybdopterin (Mo-MPT) cofactor (Moco or molybdenum cofactor) to form Mo-molybdopterin guanine dinucleotide (Mo-MGD) cofactor.</text>
</comment>
<comment type="subcellular location">
    <subcellularLocation>
        <location evidence="8">Cytoplasm</location>
    </subcellularLocation>
</comment>
<dbReference type="PANTHER" id="PTHR19136:SF81">
    <property type="entry name" value="MOLYBDENUM COFACTOR GUANYLYLTRANSFERASE"/>
    <property type="match status" value="1"/>
</dbReference>
<evidence type="ECO:0000256" key="7">
    <source>
        <dbReference type="ARBA" id="ARBA00023150"/>
    </source>
</evidence>
<feature type="binding site" evidence="8">
    <location>
        <position position="92"/>
    </location>
    <ligand>
        <name>Mg(2+)</name>
        <dbReference type="ChEBI" id="CHEBI:18420"/>
    </ligand>
</feature>
<accession>A0A1I6MCV9</accession>
<dbReference type="Pfam" id="PF12804">
    <property type="entry name" value="NTP_transf_3"/>
    <property type="match status" value="1"/>
</dbReference>
<proteinExistence type="inferred from homology"/>
<dbReference type="HAMAP" id="MF_00316">
    <property type="entry name" value="MobA"/>
    <property type="match status" value="1"/>
</dbReference>
<dbReference type="PANTHER" id="PTHR19136">
    <property type="entry name" value="MOLYBDENUM COFACTOR GUANYLYLTRANSFERASE"/>
    <property type="match status" value="1"/>
</dbReference>
<comment type="caution">
    <text evidence="8">Lacks conserved residue(s) required for the propagation of feature annotation.</text>
</comment>
<evidence type="ECO:0000256" key="1">
    <source>
        <dbReference type="ARBA" id="ARBA00022490"/>
    </source>
</evidence>
<comment type="cofactor">
    <cofactor evidence="8">
        <name>Mg(2+)</name>
        <dbReference type="ChEBI" id="CHEBI:18420"/>
    </cofactor>
</comment>
<feature type="binding site" evidence="8">
    <location>
        <position position="92"/>
    </location>
    <ligand>
        <name>GTP</name>
        <dbReference type="ChEBI" id="CHEBI:37565"/>
    </ligand>
</feature>
<evidence type="ECO:0000313" key="10">
    <source>
        <dbReference type="EMBL" id="SFS13443.1"/>
    </source>
</evidence>
<dbReference type="STRING" id="474950.SAMN05421771_2306"/>
<dbReference type="InterPro" id="IPR013482">
    <property type="entry name" value="Molybde_CF_guanTrfase"/>
</dbReference>
<evidence type="ECO:0000256" key="4">
    <source>
        <dbReference type="ARBA" id="ARBA00022741"/>
    </source>
</evidence>
<keyword evidence="1 8" id="KW-0963">Cytoplasm</keyword>
<dbReference type="InterPro" id="IPR029044">
    <property type="entry name" value="Nucleotide-diphossugar_trans"/>
</dbReference>
<evidence type="ECO:0000256" key="2">
    <source>
        <dbReference type="ARBA" id="ARBA00022679"/>
    </source>
</evidence>
<reference evidence="10 11" key="1">
    <citation type="submission" date="2016-10" db="EMBL/GenBank/DDBJ databases">
        <authorList>
            <person name="de Groot N.N."/>
        </authorList>
    </citation>
    <scope>NUCLEOTIDE SEQUENCE [LARGE SCALE GENOMIC DNA]</scope>
    <source>
        <strain evidence="10 11">DSM 21001</strain>
    </source>
</reference>
<feature type="domain" description="MobA-like NTP transferase" evidence="9">
    <location>
        <begin position="6"/>
        <end position="154"/>
    </location>
</feature>
<dbReference type="GO" id="GO:0005525">
    <property type="term" value="F:GTP binding"/>
    <property type="evidence" value="ECO:0007669"/>
    <property type="project" value="UniProtKB-UniRule"/>
</dbReference>
<dbReference type="GO" id="GO:0046872">
    <property type="term" value="F:metal ion binding"/>
    <property type="evidence" value="ECO:0007669"/>
    <property type="project" value="UniProtKB-KW"/>
</dbReference>
<feature type="binding site" evidence="8">
    <location>
        <position position="20"/>
    </location>
    <ligand>
        <name>GTP</name>
        <dbReference type="ChEBI" id="CHEBI:37565"/>
    </ligand>
</feature>
<dbReference type="Gene3D" id="3.90.550.10">
    <property type="entry name" value="Spore Coat Polysaccharide Biosynthesis Protein SpsA, Chain A"/>
    <property type="match status" value="1"/>
</dbReference>
<keyword evidence="2 8" id="KW-0808">Transferase</keyword>
<dbReference type="GO" id="GO:0005737">
    <property type="term" value="C:cytoplasm"/>
    <property type="evidence" value="ECO:0007669"/>
    <property type="project" value="UniProtKB-SubCell"/>
</dbReference>
<dbReference type="Proteomes" id="UP000199024">
    <property type="component" value="Unassembled WGS sequence"/>
</dbReference>
<feature type="binding site" evidence="8">
    <location>
        <position position="63"/>
    </location>
    <ligand>
        <name>GTP</name>
        <dbReference type="ChEBI" id="CHEBI:37565"/>
    </ligand>
</feature>
<keyword evidence="5 8" id="KW-0460">Magnesium</keyword>
<comment type="similarity">
    <text evidence="8">Belongs to the MobA family.</text>
</comment>
<comment type="catalytic activity">
    <reaction evidence="8">
        <text>Mo-molybdopterin + GTP + H(+) = Mo-molybdopterin guanine dinucleotide + diphosphate</text>
        <dbReference type="Rhea" id="RHEA:34243"/>
        <dbReference type="ChEBI" id="CHEBI:15378"/>
        <dbReference type="ChEBI" id="CHEBI:33019"/>
        <dbReference type="ChEBI" id="CHEBI:37565"/>
        <dbReference type="ChEBI" id="CHEBI:71302"/>
        <dbReference type="ChEBI" id="CHEBI:71310"/>
        <dbReference type="EC" id="2.7.7.77"/>
    </reaction>
</comment>
<dbReference type="InterPro" id="IPR025877">
    <property type="entry name" value="MobA-like_NTP_Trfase"/>
</dbReference>
<evidence type="ECO:0000256" key="8">
    <source>
        <dbReference type="HAMAP-Rule" id="MF_00316"/>
    </source>
</evidence>
<comment type="domain">
    <text evidence="8">The N-terminal domain determines nucleotide recognition and specific binding, while the C-terminal domain determines the specific binding to the target protein.</text>
</comment>
<dbReference type="GO" id="GO:0061603">
    <property type="term" value="F:molybdenum cofactor guanylyltransferase activity"/>
    <property type="evidence" value="ECO:0007669"/>
    <property type="project" value="UniProtKB-EC"/>
</dbReference>
<keyword evidence="7 8" id="KW-0501">Molybdenum cofactor biosynthesis</keyword>
<dbReference type="GO" id="GO:0006777">
    <property type="term" value="P:Mo-molybdopterin cofactor biosynthetic process"/>
    <property type="evidence" value="ECO:0007669"/>
    <property type="project" value="UniProtKB-KW"/>
</dbReference>
<dbReference type="EC" id="2.7.7.77" evidence="8"/>
<protein>
    <recommendedName>
        <fullName evidence="8">Probable molybdenum cofactor guanylyltransferase</fullName>
        <shortName evidence="8">MoCo guanylyltransferase</shortName>
        <ecNumber evidence="8">2.7.7.77</ecNumber>
    </recommendedName>
    <alternativeName>
        <fullName evidence="8">GTP:molybdopterin guanylyltransferase</fullName>
    </alternativeName>
    <alternativeName>
        <fullName evidence="8">Mo-MPT guanylyltransferase</fullName>
    </alternativeName>
    <alternativeName>
        <fullName evidence="8">Molybdopterin guanylyltransferase</fullName>
    </alternativeName>
    <alternativeName>
        <fullName evidence="8">Molybdopterin-guanine dinucleotide synthase</fullName>
        <shortName evidence="8">MGD synthase</shortName>
    </alternativeName>
</protein>
<gene>
    <name evidence="8" type="primary">mobA</name>
    <name evidence="10" type="ORF">SAMN05421771_2306</name>
</gene>
<evidence type="ECO:0000256" key="5">
    <source>
        <dbReference type="ARBA" id="ARBA00022842"/>
    </source>
</evidence>
<keyword evidence="10" id="KW-0548">Nucleotidyltransferase</keyword>
<keyword evidence="11" id="KW-1185">Reference proteome</keyword>
<keyword evidence="4 8" id="KW-0547">Nucleotide-binding</keyword>
<dbReference type="EMBL" id="FOZL01000001">
    <property type="protein sequence ID" value="SFS13443.1"/>
    <property type="molecule type" value="Genomic_DNA"/>
</dbReference>
<evidence type="ECO:0000256" key="6">
    <source>
        <dbReference type="ARBA" id="ARBA00023134"/>
    </source>
</evidence>
<dbReference type="AlphaFoldDB" id="A0A1I6MCV9"/>